<evidence type="ECO:0000256" key="4">
    <source>
        <dbReference type="ARBA" id="ARBA00022475"/>
    </source>
</evidence>
<dbReference type="Pfam" id="PF02518">
    <property type="entry name" value="HATPase_c"/>
    <property type="match status" value="1"/>
</dbReference>
<dbReference type="InterPro" id="IPR013767">
    <property type="entry name" value="PAS_fold"/>
</dbReference>
<dbReference type="NCBIfam" id="NF046044">
    <property type="entry name" value="PnpS"/>
    <property type="match status" value="1"/>
</dbReference>
<dbReference type="Proteomes" id="UP000681526">
    <property type="component" value="Unassembled WGS sequence"/>
</dbReference>
<dbReference type="CDD" id="cd00082">
    <property type="entry name" value="HisKA"/>
    <property type="match status" value="1"/>
</dbReference>
<dbReference type="InterPro" id="IPR036890">
    <property type="entry name" value="HATPase_C_sf"/>
</dbReference>
<evidence type="ECO:0000313" key="19">
    <source>
        <dbReference type="Proteomes" id="UP000681526"/>
    </source>
</evidence>
<dbReference type="Gene3D" id="1.10.287.130">
    <property type="match status" value="1"/>
</dbReference>
<dbReference type="SMART" id="SM00388">
    <property type="entry name" value="HisKA"/>
    <property type="match status" value="1"/>
</dbReference>
<evidence type="ECO:0000256" key="3">
    <source>
        <dbReference type="ARBA" id="ARBA00012438"/>
    </source>
</evidence>
<keyword evidence="7 14" id="KW-0812">Transmembrane</keyword>
<dbReference type="PROSITE" id="PS50885">
    <property type="entry name" value="HAMP"/>
    <property type="match status" value="1"/>
</dbReference>
<dbReference type="SUPFAM" id="SSF55874">
    <property type="entry name" value="ATPase domain of HSP90 chaperone/DNA topoisomerase II/histidine kinase"/>
    <property type="match status" value="1"/>
</dbReference>
<evidence type="ECO:0000256" key="7">
    <source>
        <dbReference type="ARBA" id="ARBA00022692"/>
    </source>
</evidence>
<comment type="subcellular location">
    <subcellularLocation>
        <location evidence="2">Cell membrane</location>
        <topology evidence="2">Multi-pass membrane protein</topology>
    </subcellularLocation>
</comment>
<feature type="domain" description="Histidine kinase" evidence="15">
    <location>
        <begin position="370"/>
        <end position="599"/>
    </location>
</feature>
<reference evidence="18 19" key="1">
    <citation type="submission" date="2021-04" db="EMBL/GenBank/DDBJ databases">
        <authorList>
            <person name="Rakotoarivonina H."/>
        </authorList>
    </citation>
    <scope>NUCLEOTIDE SEQUENCE [LARGE SCALE GENOMIC DNA]</scope>
    <source>
        <strain evidence="18 19">XE</strain>
    </source>
</reference>
<sequence length="610" mass="67819">MNSFRSRLAAVMIGLVGMAVAAAGIYMAVTFERSHYDALRDNLVREIGLIEDAVDWHPAAGTDAYARFTERARHYRSITGARVTFIAGDGTVLGDSDHDPASMDNHLDRPEVAEAQRKGVGYDVRRSDTTHHNMMYVAVKREAGDADGFIRLALDVSEIEQGIRRLWFGLITGLLLLLAVAAAASWRIARGMTKPLEAVTRAAQRIRNMDYEARVEVDPRGEIGELGRAVNAMAESLQQQMVRIRQKESQLESVLDNMTSGIVMINRAGVILLLNRMAEELLGMPAHELLGRQYTEARQQYELVRLIGDALERREHLRDELTFYYPEERQIEINLVPIEGRDDSGGLLLVLQDVTAIRRLERMRSEFVANVSHELKTPIAAVKGFAETLLGGAGGDPETQRAFLKIIHDESDRLNRLVNDILELSKIESRRAPLLFSPVELGPFIGKTVELLAKEAERKNIRIETEVGDELYVEADEDRLRQIVVNVLSNAINYTPEGGRVRIQVEPVASGDGQIAEEDDYDAIRIRISDNGIGIPKKDLPRIFERFYRVDKARSRSSGGTGLGLSIVKHLVELHRGSIAVESTVGVGTTFTIELPVLQESAGDAGLFLQ</sequence>
<dbReference type="InterPro" id="IPR004358">
    <property type="entry name" value="Sig_transdc_His_kin-like_C"/>
</dbReference>
<dbReference type="SMART" id="SM00387">
    <property type="entry name" value="HATPase_c"/>
    <property type="match status" value="1"/>
</dbReference>
<dbReference type="EC" id="2.7.13.3" evidence="3"/>
<dbReference type="InterPro" id="IPR050351">
    <property type="entry name" value="BphY/WalK/GraS-like"/>
</dbReference>
<name>A0ABN7RVV7_THEXY</name>
<evidence type="ECO:0000256" key="14">
    <source>
        <dbReference type="SAM" id="Phobius"/>
    </source>
</evidence>
<keyword evidence="6 18" id="KW-0808">Transferase</keyword>
<gene>
    <name evidence="18" type="primary">txxe 1696-phoR1</name>
    <name evidence="18" type="ORF">TXXE_07840</name>
</gene>
<feature type="domain" description="HAMP" evidence="17">
    <location>
        <begin position="190"/>
        <end position="242"/>
    </location>
</feature>
<dbReference type="Pfam" id="PF00989">
    <property type="entry name" value="PAS"/>
    <property type="match status" value="1"/>
</dbReference>
<dbReference type="SUPFAM" id="SSF55785">
    <property type="entry name" value="PYP-like sensor domain (PAS domain)"/>
    <property type="match status" value="1"/>
</dbReference>
<dbReference type="Pfam" id="PF00672">
    <property type="entry name" value="HAMP"/>
    <property type="match status" value="1"/>
</dbReference>
<evidence type="ECO:0000259" key="17">
    <source>
        <dbReference type="PROSITE" id="PS50885"/>
    </source>
</evidence>
<comment type="catalytic activity">
    <reaction evidence="1">
        <text>ATP + protein L-histidine = ADP + protein N-phospho-L-histidine.</text>
        <dbReference type="EC" id="2.7.13.3"/>
    </reaction>
</comment>
<evidence type="ECO:0000256" key="9">
    <source>
        <dbReference type="ARBA" id="ARBA00022777"/>
    </source>
</evidence>
<evidence type="ECO:0000256" key="8">
    <source>
        <dbReference type="ARBA" id="ARBA00022741"/>
    </source>
</evidence>
<dbReference type="CDD" id="cd00130">
    <property type="entry name" value="PAS"/>
    <property type="match status" value="1"/>
</dbReference>
<dbReference type="PANTHER" id="PTHR42878:SF7">
    <property type="entry name" value="SENSOR HISTIDINE KINASE GLRK"/>
    <property type="match status" value="1"/>
</dbReference>
<dbReference type="Gene3D" id="3.30.450.20">
    <property type="entry name" value="PAS domain"/>
    <property type="match status" value="1"/>
</dbReference>
<dbReference type="PROSITE" id="PS50112">
    <property type="entry name" value="PAS"/>
    <property type="match status" value="1"/>
</dbReference>
<keyword evidence="19" id="KW-1185">Reference proteome</keyword>
<proteinExistence type="predicted"/>
<dbReference type="SUPFAM" id="SSF47384">
    <property type="entry name" value="Homodimeric domain of signal transducing histidine kinase"/>
    <property type="match status" value="1"/>
</dbReference>
<feature type="transmembrane region" description="Helical" evidence="14">
    <location>
        <begin position="166"/>
        <end position="186"/>
    </location>
</feature>
<comment type="caution">
    <text evidence="18">The sequence shown here is derived from an EMBL/GenBank/DDBJ whole genome shotgun (WGS) entry which is preliminary data.</text>
</comment>
<dbReference type="InterPro" id="IPR036097">
    <property type="entry name" value="HisK_dim/P_sf"/>
</dbReference>
<organism evidence="18 19">
    <name type="scientific">Thermobacillus xylanilyticus</name>
    <dbReference type="NCBI Taxonomy" id="76633"/>
    <lineage>
        <taxon>Bacteria</taxon>
        <taxon>Bacillati</taxon>
        <taxon>Bacillota</taxon>
        <taxon>Bacilli</taxon>
        <taxon>Bacillales</taxon>
        <taxon>Paenibacillaceae</taxon>
        <taxon>Thermobacillus</taxon>
    </lineage>
</organism>
<dbReference type="Gene3D" id="6.10.340.10">
    <property type="match status" value="1"/>
</dbReference>
<keyword evidence="8" id="KW-0547">Nucleotide-binding</keyword>
<accession>A0ABN7RVV7</accession>
<evidence type="ECO:0000256" key="13">
    <source>
        <dbReference type="ARBA" id="ARBA00023136"/>
    </source>
</evidence>
<evidence type="ECO:0000256" key="11">
    <source>
        <dbReference type="ARBA" id="ARBA00022989"/>
    </source>
</evidence>
<evidence type="ECO:0000256" key="10">
    <source>
        <dbReference type="ARBA" id="ARBA00022840"/>
    </source>
</evidence>
<dbReference type="SMART" id="SM00304">
    <property type="entry name" value="HAMP"/>
    <property type="match status" value="1"/>
</dbReference>
<dbReference type="InterPro" id="IPR005467">
    <property type="entry name" value="His_kinase_dom"/>
</dbReference>
<evidence type="ECO:0000256" key="2">
    <source>
        <dbReference type="ARBA" id="ARBA00004651"/>
    </source>
</evidence>
<dbReference type="PROSITE" id="PS50109">
    <property type="entry name" value="HIS_KIN"/>
    <property type="match status" value="1"/>
</dbReference>
<dbReference type="InterPro" id="IPR003594">
    <property type="entry name" value="HATPase_dom"/>
</dbReference>
<evidence type="ECO:0000256" key="1">
    <source>
        <dbReference type="ARBA" id="ARBA00000085"/>
    </source>
</evidence>
<evidence type="ECO:0000259" key="15">
    <source>
        <dbReference type="PROSITE" id="PS50109"/>
    </source>
</evidence>
<evidence type="ECO:0000256" key="6">
    <source>
        <dbReference type="ARBA" id="ARBA00022679"/>
    </source>
</evidence>
<feature type="domain" description="PAS" evidence="16">
    <location>
        <begin position="247"/>
        <end position="293"/>
    </location>
</feature>
<dbReference type="SMART" id="SM00091">
    <property type="entry name" value="PAS"/>
    <property type="match status" value="1"/>
</dbReference>
<evidence type="ECO:0000256" key="5">
    <source>
        <dbReference type="ARBA" id="ARBA00022553"/>
    </source>
</evidence>
<dbReference type="InterPro" id="IPR003660">
    <property type="entry name" value="HAMP_dom"/>
</dbReference>
<dbReference type="SUPFAM" id="SSF158472">
    <property type="entry name" value="HAMP domain-like"/>
    <property type="match status" value="1"/>
</dbReference>
<dbReference type="NCBIfam" id="TIGR00229">
    <property type="entry name" value="sensory_box"/>
    <property type="match status" value="1"/>
</dbReference>
<keyword evidence="10" id="KW-0067">ATP-binding</keyword>
<dbReference type="CDD" id="cd06225">
    <property type="entry name" value="HAMP"/>
    <property type="match status" value="1"/>
</dbReference>
<dbReference type="EMBL" id="CAJRAY010000036">
    <property type="protein sequence ID" value="CAG5084437.1"/>
    <property type="molecule type" value="Genomic_DNA"/>
</dbReference>
<dbReference type="RefSeq" id="WP_213484122.1">
    <property type="nucleotide sequence ID" value="NZ_CAJRAY010000036.1"/>
</dbReference>
<dbReference type="CDD" id="cd16922">
    <property type="entry name" value="HATPase_EvgS-ArcB-TorS-like"/>
    <property type="match status" value="1"/>
</dbReference>
<dbReference type="GO" id="GO:0016301">
    <property type="term" value="F:kinase activity"/>
    <property type="evidence" value="ECO:0007669"/>
    <property type="project" value="UniProtKB-KW"/>
</dbReference>
<keyword evidence="11 14" id="KW-1133">Transmembrane helix</keyword>
<dbReference type="InterPro" id="IPR000014">
    <property type="entry name" value="PAS"/>
</dbReference>
<keyword evidence="5" id="KW-0597">Phosphoprotein</keyword>
<dbReference type="InterPro" id="IPR003661">
    <property type="entry name" value="HisK_dim/P_dom"/>
</dbReference>
<keyword evidence="4" id="KW-1003">Cell membrane</keyword>
<evidence type="ECO:0000256" key="12">
    <source>
        <dbReference type="ARBA" id="ARBA00023012"/>
    </source>
</evidence>
<evidence type="ECO:0000259" key="16">
    <source>
        <dbReference type="PROSITE" id="PS50112"/>
    </source>
</evidence>
<evidence type="ECO:0000313" key="18">
    <source>
        <dbReference type="EMBL" id="CAG5084437.1"/>
    </source>
</evidence>
<dbReference type="InterPro" id="IPR035965">
    <property type="entry name" value="PAS-like_dom_sf"/>
</dbReference>
<dbReference type="PANTHER" id="PTHR42878">
    <property type="entry name" value="TWO-COMPONENT HISTIDINE KINASE"/>
    <property type="match status" value="1"/>
</dbReference>
<protein>
    <recommendedName>
        <fullName evidence="3">histidine kinase</fullName>
        <ecNumber evidence="3">2.7.13.3</ecNumber>
    </recommendedName>
</protein>
<dbReference type="Gene3D" id="3.30.565.10">
    <property type="entry name" value="Histidine kinase-like ATPase, C-terminal domain"/>
    <property type="match status" value="1"/>
</dbReference>
<keyword evidence="9 18" id="KW-0418">Kinase</keyword>
<keyword evidence="13 14" id="KW-0472">Membrane</keyword>
<dbReference type="PRINTS" id="PR00344">
    <property type="entry name" value="BCTRLSENSOR"/>
</dbReference>
<dbReference type="Pfam" id="PF00512">
    <property type="entry name" value="HisKA"/>
    <property type="match status" value="1"/>
</dbReference>
<keyword evidence="12" id="KW-0902">Two-component regulatory system</keyword>